<dbReference type="Gene3D" id="3.30.420.10">
    <property type="entry name" value="Ribonuclease H-like superfamily/Ribonuclease H"/>
    <property type="match status" value="1"/>
</dbReference>
<name>A0ABP1H4X7_9EUKA</name>
<evidence type="ECO:0000313" key="3">
    <source>
        <dbReference type="EMBL" id="CAL5986174.1"/>
    </source>
</evidence>
<comment type="caution">
    <text evidence="3">The sequence shown here is derived from an EMBL/GenBank/DDBJ whole genome shotgun (WGS) entry which is preliminary data.</text>
</comment>
<dbReference type="Pfam" id="PF13358">
    <property type="entry name" value="DDE_3"/>
    <property type="match status" value="1"/>
</dbReference>
<reference evidence="3 4" key="1">
    <citation type="submission" date="2024-07" db="EMBL/GenBank/DDBJ databases">
        <authorList>
            <person name="Akdeniz Z."/>
        </authorList>
    </citation>
    <scope>NUCLEOTIDE SEQUENCE [LARGE SCALE GENOMIC DNA]</scope>
</reference>
<organism evidence="3 4">
    <name type="scientific">Hexamita inflata</name>
    <dbReference type="NCBI Taxonomy" id="28002"/>
    <lineage>
        <taxon>Eukaryota</taxon>
        <taxon>Metamonada</taxon>
        <taxon>Diplomonadida</taxon>
        <taxon>Hexamitidae</taxon>
        <taxon>Hexamitinae</taxon>
        <taxon>Hexamita</taxon>
    </lineage>
</organism>
<feature type="domain" description="Tc1-like transposase DDE" evidence="2">
    <location>
        <begin position="158"/>
        <end position="254"/>
    </location>
</feature>
<proteinExistence type="predicted"/>
<dbReference type="EMBL" id="CAXDID020000019">
    <property type="protein sequence ID" value="CAL5986174.1"/>
    <property type="molecule type" value="Genomic_DNA"/>
</dbReference>
<dbReference type="InterPro" id="IPR002492">
    <property type="entry name" value="Transposase_Tc1-like"/>
</dbReference>
<feature type="domain" description="Transposase Tc1-like" evidence="1">
    <location>
        <begin position="29"/>
        <end position="98"/>
    </location>
</feature>
<accession>A0ABP1H4X7</accession>
<dbReference type="InterPro" id="IPR038717">
    <property type="entry name" value="Tc1-like_DDE_dom"/>
</dbReference>
<evidence type="ECO:0000259" key="1">
    <source>
        <dbReference type="Pfam" id="PF01498"/>
    </source>
</evidence>
<keyword evidence="4" id="KW-1185">Reference proteome</keyword>
<dbReference type="Proteomes" id="UP001642409">
    <property type="component" value="Unassembled WGS sequence"/>
</dbReference>
<dbReference type="Pfam" id="PF01498">
    <property type="entry name" value="HTH_Tnp_Tc3_2"/>
    <property type="match status" value="1"/>
</dbReference>
<gene>
    <name evidence="3" type="ORF">HINF_LOCUS9292</name>
</gene>
<sequence>MAAHKENGRYWTMSTAHSNFKFTQGDRLRLRNLAVANPFATLNQLAWRFHSLTGKVITKSTVSKILKTYDLKCYIAKKKPFMSEKNAKLRLEWAHEFKDKDDEYWKNILWSDECCARAVEPGRVFVRRPKQEEWNPKYFVRTVKYGKWSAMIFGCLSYHYKGPLFVWEAGQKVDTYQYLTALANSTTPILSEHPELVFQMDHAPQHDSYLAQAYYAANNYVFHRHVPASPDLNIIEMTWSILKANIDPNAFNTRPEFVEHLHAVWAAIPQEVIQRTVLTMHQRCLDVIKAKGQPTKW</sequence>
<protein>
    <submittedName>
        <fullName evidence="3">Transposase_Tc1-like protein</fullName>
    </submittedName>
</protein>
<dbReference type="InterPro" id="IPR036397">
    <property type="entry name" value="RNaseH_sf"/>
</dbReference>
<evidence type="ECO:0000313" key="4">
    <source>
        <dbReference type="Proteomes" id="UP001642409"/>
    </source>
</evidence>
<evidence type="ECO:0000259" key="2">
    <source>
        <dbReference type="Pfam" id="PF13358"/>
    </source>
</evidence>